<dbReference type="PROSITE" id="PS50956">
    <property type="entry name" value="HTH_ASNC_2"/>
    <property type="match status" value="1"/>
</dbReference>
<dbReference type="Gene3D" id="1.10.10.10">
    <property type="entry name" value="Winged helix-like DNA-binding domain superfamily/Winged helix DNA-binding domain"/>
    <property type="match status" value="1"/>
</dbReference>
<evidence type="ECO:0000313" key="6">
    <source>
        <dbReference type="Proteomes" id="UP001523216"/>
    </source>
</evidence>
<evidence type="ECO:0000256" key="2">
    <source>
        <dbReference type="ARBA" id="ARBA00023125"/>
    </source>
</evidence>
<evidence type="ECO:0000259" key="4">
    <source>
        <dbReference type="PROSITE" id="PS50956"/>
    </source>
</evidence>
<dbReference type="RefSeq" id="WP_251802418.1">
    <property type="nucleotide sequence ID" value="NZ_JAMQOL010000050.1"/>
</dbReference>
<dbReference type="SUPFAM" id="SSF46785">
    <property type="entry name" value="Winged helix' DNA-binding domain"/>
    <property type="match status" value="1"/>
</dbReference>
<dbReference type="PANTHER" id="PTHR30154">
    <property type="entry name" value="LEUCINE-RESPONSIVE REGULATORY PROTEIN"/>
    <property type="match status" value="1"/>
</dbReference>
<evidence type="ECO:0000256" key="3">
    <source>
        <dbReference type="ARBA" id="ARBA00023163"/>
    </source>
</evidence>
<feature type="domain" description="HTH asnC-type" evidence="4">
    <location>
        <begin position="1"/>
        <end position="62"/>
    </location>
</feature>
<dbReference type="PANTHER" id="PTHR30154:SF53">
    <property type="entry name" value="HTH-TYPE TRANSCRIPTIONAL REGULATOR LRPC"/>
    <property type="match status" value="1"/>
</dbReference>
<dbReference type="InterPro" id="IPR000485">
    <property type="entry name" value="AsnC-type_HTH_dom"/>
</dbReference>
<reference evidence="5 6" key="1">
    <citation type="submission" date="2022-06" db="EMBL/GenBank/DDBJ databases">
        <title>Actinoplanes abujensis sp. nov., isolated from Nigerian arid soil.</title>
        <authorList>
            <person name="Ding P."/>
        </authorList>
    </citation>
    <scope>NUCLEOTIDE SEQUENCE [LARGE SCALE GENOMIC DNA]</scope>
    <source>
        <strain evidence="6">TRM88002</strain>
    </source>
</reference>
<dbReference type="EMBL" id="JAMQOL010000050">
    <property type="protein sequence ID" value="MCM4082688.1"/>
    <property type="molecule type" value="Genomic_DNA"/>
</dbReference>
<evidence type="ECO:0000256" key="1">
    <source>
        <dbReference type="ARBA" id="ARBA00023015"/>
    </source>
</evidence>
<keyword evidence="2" id="KW-0238">DNA-binding</keyword>
<dbReference type="Proteomes" id="UP001523216">
    <property type="component" value="Unassembled WGS sequence"/>
</dbReference>
<dbReference type="InterPro" id="IPR011008">
    <property type="entry name" value="Dimeric_a/b-barrel"/>
</dbReference>
<dbReference type="InterPro" id="IPR019887">
    <property type="entry name" value="Tscrpt_reg_AsnC/Lrp_C"/>
</dbReference>
<dbReference type="InterPro" id="IPR036390">
    <property type="entry name" value="WH_DNA-bd_sf"/>
</dbReference>
<gene>
    <name evidence="5" type="ORF">LXN57_34485</name>
</gene>
<name>A0ABT0Y9G7_9ACTN</name>
<organism evidence="5 6">
    <name type="scientific">Paractinoplanes hotanensis</name>
    <dbReference type="NCBI Taxonomy" id="2906497"/>
    <lineage>
        <taxon>Bacteria</taxon>
        <taxon>Bacillati</taxon>
        <taxon>Actinomycetota</taxon>
        <taxon>Actinomycetes</taxon>
        <taxon>Micromonosporales</taxon>
        <taxon>Micromonosporaceae</taxon>
        <taxon>Paractinoplanes</taxon>
    </lineage>
</organism>
<proteinExistence type="predicted"/>
<evidence type="ECO:0000313" key="5">
    <source>
        <dbReference type="EMBL" id="MCM4082688.1"/>
    </source>
</evidence>
<dbReference type="SUPFAM" id="SSF54909">
    <property type="entry name" value="Dimeric alpha+beta barrel"/>
    <property type="match status" value="1"/>
</dbReference>
<keyword evidence="3" id="KW-0804">Transcription</keyword>
<comment type="caution">
    <text evidence="5">The sequence shown here is derived from an EMBL/GenBank/DDBJ whole genome shotgun (WGS) entry which is preliminary data.</text>
</comment>
<dbReference type="SMART" id="SM00344">
    <property type="entry name" value="HTH_ASNC"/>
    <property type="match status" value="1"/>
</dbReference>
<keyword evidence="1" id="KW-0805">Transcription regulation</keyword>
<dbReference type="CDD" id="cd00090">
    <property type="entry name" value="HTH_ARSR"/>
    <property type="match status" value="1"/>
</dbReference>
<dbReference type="PRINTS" id="PR00033">
    <property type="entry name" value="HTHASNC"/>
</dbReference>
<keyword evidence="6" id="KW-1185">Reference proteome</keyword>
<dbReference type="InterPro" id="IPR019888">
    <property type="entry name" value="Tscrpt_reg_AsnC-like"/>
</dbReference>
<dbReference type="InterPro" id="IPR011991">
    <property type="entry name" value="ArsR-like_HTH"/>
</dbReference>
<protein>
    <submittedName>
        <fullName evidence="5">Lrp/AsnC family transcriptional regulator</fullName>
    </submittedName>
</protein>
<dbReference type="InterPro" id="IPR036388">
    <property type="entry name" value="WH-like_DNA-bd_sf"/>
</dbReference>
<accession>A0ABT0Y9G7</accession>
<dbReference type="Pfam" id="PF13404">
    <property type="entry name" value="HTH_AsnC-type"/>
    <property type="match status" value="1"/>
</dbReference>
<sequence>MDAMDWALLRELQDDARLSYSELSRRVHLSPPAVAERVRRLEETGVITGYHAHVDLAKTGREVLALIRMSCYGPTCVLRDDKVPTWPEVLEINRVTGDTCSVLKVATASMEAFEEVIDRLGGYGAPSSTMILSTPLTWQPIAPPPEF</sequence>
<dbReference type="Pfam" id="PF01037">
    <property type="entry name" value="AsnC_trans_reg"/>
    <property type="match status" value="1"/>
</dbReference>
<dbReference type="Gene3D" id="3.30.70.920">
    <property type="match status" value="1"/>
</dbReference>